<dbReference type="CDD" id="cd00077">
    <property type="entry name" value="HDc"/>
    <property type="match status" value="1"/>
</dbReference>
<evidence type="ECO:0000313" key="3">
    <source>
        <dbReference type="EMBL" id="MFG3819506.1"/>
    </source>
</evidence>
<feature type="domain" description="C-terminal" evidence="2">
    <location>
        <begin position="146"/>
        <end position="219"/>
    </location>
</feature>
<dbReference type="InterPro" id="IPR033415">
    <property type="entry name" value="CHASE6_C"/>
</dbReference>
<feature type="domain" description="DICT" evidence="1">
    <location>
        <begin position="5"/>
        <end position="131"/>
    </location>
</feature>
<dbReference type="Pfam" id="PF10069">
    <property type="entry name" value="DICT"/>
    <property type="match status" value="1"/>
</dbReference>
<dbReference type="InterPro" id="IPR052020">
    <property type="entry name" value="Cyclic_di-GMP/3'3'-cGAMP_PDE"/>
</dbReference>
<proteinExistence type="predicted"/>
<keyword evidence="4" id="KW-1185">Reference proteome</keyword>
<name>A0ABW7CEF7_9CYAN</name>
<dbReference type="EMBL" id="JAZAQF010000094">
    <property type="protein sequence ID" value="MFG3819506.1"/>
    <property type="molecule type" value="Genomic_DNA"/>
</dbReference>
<dbReference type="Pfam" id="PF17150">
    <property type="entry name" value="CHASE6_C"/>
    <property type="match status" value="1"/>
</dbReference>
<comment type="caution">
    <text evidence="3">The sequence shown here is derived from an EMBL/GenBank/DDBJ whole genome shotgun (WGS) entry which is preliminary data.</text>
</comment>
<gene>
    <name evidence="3" type="ORF">VPK24_17810</name>
</gene>
<dbReference type="Pfam" id="PF13487">
    <property type="entry name" value="HD_5"/>
    <property type="match status" value="1"/>
</dbReference>
<dbReference type="RefSeq" id="WP_393015460.1">
    <property type="nucleotide sequence ID" value="NZ_JAZAQF010000094.1"/>
</dbReference>
<evidence type="ECO:0000259" key="2">
    <source>
        <dbReference type="Pfam" id="PF17150"/>
    </source>
</evidence>
<dbReference type="Gene3D" id="1.10.3210.10">
    <property type="entry name" value="Hypothetical protein af1432"/>
    <property type="match status" value="1"/>
</dbReference>
<evidence type="ECO:0000313" key="4">
    <source>
        <dbReference type="Proteomes" id="UP001604335"/>
    </source>
</evidence>
<accession>A0ABW7CEF7</accession>
<protein>
    <submittedName>
        <fullName evidence="3">DICT sensory domain-containing protein</fullName>
    </submittedName>
</protein>
<evidence type="ECO:0000259" key="1">
    <source>
        <dbReference type="Pfam" id="PF10069"/>
    </source>
</evidence>
<dbReference type="PANTHER" id="PTHR45228:SF1">
    <property type="entry name" value="CYCLIC DI-GMP PHOSPHODIESTERASE TM_0186"/>
    <property type="match status" value="1"/>
</dbReference>
<sequence length="440" mass="48423">MLPESILKQLTDLARVDGATLHLGVYYKNTLVALCHALEDAIAQSQGRPVVLAAFQLGKWYLQEADRYGQLADRSRQIVILAAPDAGFAEHPTSQRSNVAIVPLSPTDPVAQEWHLTIVSPSYCAMVLCQELTAADYGPEGLPQSDLERKFYGLWTFVPQWVDRGAALLVERVARYQPALAEQLQRQLAAVAQEQATAPGEDWLTITQQVVNYLQSTHQHRHPALQPGQLGFEVGAPLDQNLVSNELQAFLRLAELLELSDGQNSGSAAEVAALTEAIGQLLDLPAAQLKRMRLAAALHRLGRWPAVWREGLADPSADCCDLSAVQVLRVMPRLRPIAHILNHLTEHWDGSGQPSGLAGDAIPLESRVVALCADFQHRRSRGEQPNEILQHYRDQSGRWDPKLLEALTLLAQGLQQGWELPQMPLRASSGLWLLDEGATS</sequence>
<dbReference type="PANTHER" id="PTHR45228">
    <property type="entry name" value="CYCLIC DI-GMP PHOSPHODIESTERASE TM_0186-RELATED"/>
    <property type="match status" value="1"/>
</dbReference>
<reference evidence="4" key="1">
    <citation type="journal article" date="2024" name="Algal Res.">
        <title>Biochemical, toxicological and genomic investigation of a high-biomass producing Limnothrix strain isolated from Italian shallow drinking water reservoir.</title>
        <authorList>
            <person name="Simonazzi M."/>
            <person name="Shishido T.K."/>
            <person name="Delbaje E."/>
            <person name="Wahlsten M."/>
            <person name="Fewer D.P."/>
            <person name="Sivonen K."/>
            <person name="Pezzolesi L."/>
            <person name="Pistocchi R."/>
        </authorList>
    </citation>
    <scope>NUCLEOTIDE SEQUENCE [LARGE SCALE GENOMIC DNA]</scope>
    <source>
        <strain evidence="4">LRLZ20PSL1</strain>
    </source>
</reference>
<dbReference type="Proteomes" id="UP001604335">
    <property type="component" value="Unassembled WGS sequence"/>
</dbReference>
<dbReference type="InterPro" id="IPR019278">
    <property type="entry name" value="DICT_dom"/>
</dbReference>
<organism evidence="3 4">
    <name type="scientific">Limnothrix redekei LRLZ20PSL1</name>
    <dbReference type="NCBI Taxonomy" id="3112953"/>
    <lineage>
        <taxon>Bacteria</taxon>
        <taxon>Bacillati</taxon>
        <taxon>Cyanobacteriota</taxon>
        <taxon>Cyanophyceae</taxon>
        <taxon>Pseudanabaenales</taxon>
        <taxon>Pseudanabaenaceae</taxon>
        <taxon>Limnothrix</taxon>
    </lineage>
</organism>
<dbReference type="InterPro" id="IPR003607">
    <property type="entry name" value="HD/PDEase_dom"/>
</dbReference>